<keyword evidence="2" id="KW-0812">Transmembrane</keyword>
<dbReference type="InterPro" id="IPR037185">
    <property type="entry name" value="EmrE-like"/>
</dbReference>
<name>A0A327ZPD5_9ACTN</name>
<keyword evidence="2" id="KW-0472">Membrane</keyword>
<organism evidence="4 5">
    <name type="scientific">Actinoplanes lutulentus</name>
    <dbReference type="NCBI Taxonomy" id="1287878"/>
    <lineage>
        <taxon>Bacteria</taxon>
        <taxon>Bacillati</taxon>
        <taxon>Actinomycetota</taxon>
        <taxon>Actinomycetes</taxon>
        <taxon>Micromonosporales</taxon>
        <taxon>Micromonosporaceae</taxon>
        <taxon>Actinoplanes</taxon>
    </lineage>
</organism>
<feature type="transmembrane region" description="Helical" evidence="2">
    <location>
        <begin position="236"/>
        <end position="258"/>
    </location>
</feature>
<keyword evidence="5" id="KW-1185">Reference proteome</keyword>
<dbReference type="EMBL" id="QLMJ01000002">
    <property type="protein sequence ID" value="RAK42458.1"/>
    <property type="molecule type" value="Genomic_DNA"/>
</dbReference>
<gene>
    <name evidence="4" type="ORF">B0I29_102283</name>
</gene>
<protein>
    <submittedName>
        <fullName evidence="4">EamA-like transporter family protein</fullName>
    </submittedName>
</protein>
<feature type="transmembrane region" description="Helical" evidence="2">
    <location>
        <begin position="160"/>
        <end position="180"/>
    </location>
</feature>
<accession>A0A327ZPD5</accession>
<feature type="transmembrane region" description="Helical" evidence="2">
    <location>
        <begin position="90"/>
        <end position="110"/>
    </location>
</feature>
<dbReference type="InterPro" id="IPR000620">
    <property type="entry name" value="EamA_dom"/>
</dbReference>
<evidence type="ECO:0000256" key="1">
    <source>
        <dbReference type="ARBA" id="ARBA00007362"/>
    </source>
</evidence>
<dbReference type="AlphaFoldDB" id="A0A327ZPD5"/>
<evidence type="ECO:0000256" key="2">
    <source>
        <dbReference type="SAM" id="Phobius"/>
    </source>
</evidence>
<dbReference type="GO" id="GO:0016020">
    <property type="term" value="C:membrane"/>
    <property type="evidence" value="ECO:0007669"/>
    <property type="project" value="InterPro"/>
</dbReference>
<dbReference type="RefSeq" id="WP_245972237.1">
    <property type="nucleotide sequence ID" value="NZ_JACHWI010000003.1"/>
</dbReference>
<feature type="transmembrane region" description="Helical" evidence="2">
    <location>
        <begin position="117"/>
        <end position="137"/>
    </location>
</feature>
<feature type="transmembrane region" description="Helical" evidence="2">
    <location>
        <begin position="64"/>
        <end position="84"/>
    </location>
</feature>
<feature type="transmembrane region" description="Helical" evidence="2">
    <location>
        <begin position="192"/>
        <end position="209"/>
    </location>
</feature>
<evidence type="ECO:0000313" key="4">
    <source>
        <dbReference type="EMBL" id="RAK42458.1"/>
    </source>
</evidence>
<evidence type="ECO:0000259" key="3">
    <source>
        <dbReference type="Pfam" id="PF00892"/>
    </source>
</evidence>
<reference evidence="4 5" key="1">
    <citation type="submission" date="2018-06" db="EMBL/GenBank/DDBJ databases">
        <title>Genomic Encyclopedia of Type Strains, Phase III (KMG-III): the genomes of soil and plant-associated and newly described type strains.</title>
        <authorList>
            <person name="Whitman W."/>
        </authorList>
    </citation>
    <scope>NUCLEOTIDE SEQUENCE [LARGE SCALE GENOMIC DNA]</scope>
    <source>
        <strain evidence="4 5">CGMCC 4.7090</strain>
    </source>
</reference>
<evidence type="ECO:0000313" key="5">
    <source>
        <dbReference type="Proteomes" id="UP000249341"/>
    </source>
</evidence>
<feature type="domain" description="EamA" evidence="3">
    <location>
        <begin position="162"/>
        <end position="309"/>
    </location>
</feature>
<sequence length="311" mass="31427">MVETLALAGLAAVAWGSSDFVAGICARRIPIRTVLIGSKVAGMLFAVVFLALRPWPLPTGNRLILMAAAAGAIGIPAMGLLYRAMRDGSLTVVAPVAAGAALVPVGWGIFQGSIPGLATAVGAVAALAGITLASWPVTTNRSADPGGDGSLLVRVTSRRVSALCATGAALGFGTYFVLLHEAAPDDPYAATGYARIAGGLAALLLLVLWRPSRGVASGDRGRPAWSLASGDRGRPALVWLLPVVVGVLDTVADGAFAFSAAAGTIGTAAILASMYPAVTVLLNTTVLRERLPHIHLVGVLTALLAVACLAQ</sequence>
<dbReference type="SUPFAM" id="SSF103481">
    <property type="entry name" value="Multidrug resistance efflux transporter EmrE"/>
    <property type="match status" value="1"/>
</dbReference>
<comment type="caution">
    <text evidence="4">The sequence shown here is derived from an EMBL/GenBank/DDBJ whole genome shotgun (WGS) entry which is preliminary data.</text>
</comment>
<dbReference type="Proteomes" id="UP000249341">
    <property type="component" value="Unassembled WGS sequence"/>
</dbReference>
<feature type="transmembrane region" description="Helical" evidence="2">
    <location>
        <begin position="265"/>
        <end position="287"/>
    </location>
</feature>
<feature type="transmembrane region" description="Helical" evidence="2">
    <location>
        <begin position="293"/>
        <end position="310"/>
    </location>
</feature>
<keyword evidence="2" id="KW-1133">Transmembrane helix</keyword>
<feature type="transmembrane region" description="Helical" evidence="2">
    <location>
        <begin position="33"/>
        <end position="52"/>
    </location>
</feature>
<dbReference type="Pfam" id="PF00892">
    <property type="entry name" value="EamA"/>
    <property type="match status" value="1"/>
</dbReference>
<comment type="similarity">
    <text evidence="1">Belongs to the EamA transporter family.</text>
</comment>
<proteinExistence type="inferred from homology"/>